<evidence type="ECO:0000313" key="3">
    <source>
        <dbReference type="Proteomes" id="UP000597656"/>
    </source>
</evidence>
<name>A0ABQ2H971_9PSEU</name>
<dbReference type="PROSITE" id="PS51340">
    <property type="entry name" value="MOSC"/>
    <property type="match status" value="1"/>
</dbReference>
<proteinExistence type="predicted"/>
<keyword evidence="3" id="KW-1185">Reference proteome</keyword>
<dbReference type="Gene3D" id="2.40.33.20">
    <property type="entry name" value="PK beta-barrel domain-like"/>
    <property type="match status" value="1"/>
</dbReference>
<dbReference type="PANTHER" id="PTHR36930:SF1">
    <property type="entry name" value="MOSC DOMAIN-CONTAINING PROTEIN"/>
    <property type="match status" value="1"/>
</dbReference>
<evidence type="ECO:0000259" key="1">
    <source>
        <dbReference type="PROSITE" id="PS51340"/>
    </source>
</evidence>
<sequence length="179" mass="19474">MGVVTAVSRNEEYTFTKPTRDSITLLAGLGIEGDVHQGVTVKHRSRMAQDPTQPNLRQVHLMHSELFDELRSKGFPVEPGEIGENITTRGIDLLGLPTGTLLHLGPEAVVEVTGLRNPCIQIDRFSKGLLKEVVGKGPDGQLVRRAGIMSIVLVGGVVRPGDEIRVELPAEPHRPLEKV</sequence>
<reference evidence="3" key="1">
    <citation type="journal article" date="2019" name="Int. J. Syst. Evol. Microbiol.">
        <title>The Global Catalogue of Microorganisms (GCM) 10K type strain sequencing project: providing services to taxonomists for standard genome sequencing and annotation.</title>
        <authorList>
            <consortium name="The Broad Institute Genomics Platform"/>
            <consortium name="The Broad Institute Genome Sequencing Center for Infectious Disease"/>
            <person name="Wu L."/>
            <person name="Ma J."/>
        </authorList>
    </citation>
    <scope>NUCLEOTIDE SEQUENCE [LARGE SCALE GENOMIC DNA]</scope>
    <source>
        <strain evidence="3">CGMCC 4.7319</strain>
    </source>
</reference>
<dbReference type="SUPFAM" id="SSF50800">
    <property type="entry name" value="PK beta-barrel domain-like"/>
    <property type="match status" value="1"/>
</dbReference>
<dbReference type="EMBL" id="BMNC01000001">
    <property type="protein sequence ID" value="GGM68732.1"/>
    <property type="molecule type" value="Genomic_DNA"/>
</dbReference>
<dbReference type="InterPro" id="IPR011037">
    <property type="entry name" value="Pyrv_Knase-like_insert_dom_sf"/>
</dbReference>
<dbReference type="PANTHER" id="PTHR36930">
    <property type="entry name" value="METAL-SULFUR CLUSTER BIOSYNTHESIS PROTEINS YUAD-RELATED"/>
    <property type="match status" value="1"/>
</dbReference>
<dbReference type="Proteomes" id="UP000597656">
    <property type="component" value="Unassembled WGS sequence"/>
</dbReference>
<dbReference type="Pfam" id="PF03473">
    <property type="entry name" value="MOSC"/>
    <property type="match status" value="1"/>
</dbReference>
<gene>
    <name evidence="2" type="ORF">GCM10011609_00530</name>
</gene>
<feature type="domain" description="MOSC" evidence="1">
    <location>
        <begin position="17"/>
        <end position="167"/>
    </location>
</feature>
<comment type="caution">
    <text evidence="2">The sequence shown here is derived from an EMBL/GenBank/DDBJ whole genome shotgun (WGS) entry which is preliminary data.</text>
</comment>
<evidence type="ECO:0000313" key="2">
    <source>
        <dbReference type="EMBL" id="GGM68732.1"/>
    </source>
</evidence>
<dbReference type="RefSeq" id="WP_189152509.1">
    <property type="nucleotide sequence ID" value="NZ_BMNC01000001.1"/>
</dbReference>
<accession>A0ABQ2H971</accession>
<dbReference type="InterPro" id="IPR005302">
    <property type="entry name" value="MoCF_Sase_C"/>
</dbReference>
<organism evidence="2 3">
    <name type="scientific">Lentzea pudingi</name>
    <dbReference type="NCBI Taxonomy" id="1789439"/>
    <lineage>
        <taxon>Bacteria</taxon>
        <taxon>Bacillati</taxon>
        <taxon>Actinomycetota</taxon>
        <taxon>Actinomycetes</taxon>
        <taxon>Pseudonocardiales</taxon>
        <taxon>Pseudonocardiaceae</taxon>
        <taxon>Lentzea</taxon>
    </lineage>
</organism>
<dbReference type="InterPro" id="IPR052716">
    <property type="entry name" value="MOSC_domain"/>
</dbReference>
<protein>
    <submittedName>
        <fullName evidence="2">MOSC domain-containing protein</fullName>
    </submittedName>
</protein>